<proteinExistence type="predicted"/>
<keyword evidence="4" id="KW-0560">Oxidoreductase</keyword>
<evidence type="ECO:0000256" key="2">
    <source>
        <dbReference type="ARBA" id="ARBA00022630"/>
    </source>
</evidence>
<dbReference type="GO" id="GO:0008202">
    <property type="term" value="P:steroid metabolic process"/>
    <property type="evidence" value="ECO:0007669"/>
    <property type="project" value="UniProtKB-ARBA"/>
</dbReference>
<dbReference type="OrthoDB" id="7777654at2759"/>
<keyword evidence="3" id="KW-0274">FAD</keyword>
<dbReference type="InterPro" id="IPR003953">
    <property type="entry name" value="FAD-dep_OxRdtase_2_FAD-bd"/>
</dbReference>
<dbReference type="AlphaFoldDB" id="A0A3N2PPR1"/>
<evidence type="ECO:0000256" key="3">
    <source>
        <dbReference type="ARBA" id="ARBA00022827"/>
    </source>
</evidence>
<dbReference type="GO" id="GO:0016491">
    <property type="term" value="F:oxidoreductase activity"/>
    <property type="evidence" value="ECO:0007669"/>
    <property type="project" value="UniProtKB-KW"/>
</dbReference>
<organism evidence="6 7">
    <name type="scientific">Sodiomyces alkalinus (strain CBS 110278 / VKM F-3762 / F11)</name>
    <name type="common">Alkaliphilic filamentous fungus</name>
    <dbReference type="NCBI Taxonomy" id="1314773"/>
    <lineage>
        <taxon>Eukaryota</taxon>
        <taxon>Fungi</taxon>
        <taxon>Dikarya</taxon>
        <taxon>Ascomycota</taxon>
        <taxon>Pezizomycotina</taxon>
        <taxon>Sordariomycetes</taxon>
        <taxon>Hypocreomycetidae</taxon>
        <taxon>Glomerellales</taxon>
        <taxon>Plectosphaerellaceae</taxon>
        <taxon>Sodiomyces</taxon>
    </lineage>
</organism>
<dbReference type="NCBIfam" id="NF005511">
    <property type="entry name" value="PRK07121.1-4"/>
    <property type="match status" value="1"/>
</dbReference>
<dbReference type="InterPro" id="IPR050315">
    <property type="entry name" value="FAD-oxidoreductase_2"/>
</dbReference>
<sequence>MHHSLEKARVGSGVAGLCASIAAAENGASVLLIDRAHGGGATALSGGVVYAGGGTTQQKQAGIDYDTPENMLAYLRLEVGNAVRESTLRRFCDESISRMNWLEAHGVRFSPALCPYKTSLTTDEHYLFYSGNETAHPFCEAARPAPRGHRVHHPGFSGIGLVRSLTEAALRLGVRFRPATKAATVVRDPTSGAVVGLECRSLAADHPAFNKHQALCRRVTKYQLTFPFIAEPAQRRADALWETRAQPATVTRARAVVLAAGGFAFNTEMREKYLPEWSRVGSLGTPADDGSGILLGQAAGGAVAHLDRMSAWRFIYPPTALVEGVVVGPNGTRIASEDVYGARLSEAMVLQHGGKGYAILDASTWSKAKQQLWTQVPMPVRVQRAVWLYWAYKKADSVEALASKLGVDPHGLRGTVDAYNSAIAEGRPDPLHKLDDYRSPISRGPFYGIDISVAPHGVHLTPGLTLGGLAVDEDTGMVLDDQQKKPITGLYAAGRNAVGLCSNGYISGLSLADGVFSGKRAGEHIAARVAGS</sequence>
<name>A0A3N2PPR1_SODAK</name>
<dbReference type="Pfam" id="PF00890">
    <property type="entry name" value="FAD_binding_2"/>
    <property type="match status" value="1"/>
</dbReference>
<dbReference type="RefSeq" id="XP_028464295.1">
    <property type="nucleotide sequence ID" value="XM_028610025.1"/>
</dbReference>
<reference evidence="6 7" key="1">
    <citation type="journal article" date="2018" name="Mol. Ecol.">
        <title>The obligate alkalophilic soda-lake fungus Sodiomyces alkalinus has shifted to a protein diet.</title>
        <authorList>
            <person name="Grum-Grzhimaylo A.A."/>
            <person name="Falkoski D.L."/>
            <person name="van den Heuvel J."/>
            <person name="Valero-Jimenez C.A."/>
            <person name="Min B."/>
            <person name="Choi I.G."/>
            <person name="Lipzen A."/>
            <person name="Daum C.G."/>
            <person name="Aanen D.K."/>
            <person name="Tsang A."/>
            <person name="Henrissat B."/>
            <person name="Bilanenko E.N."/>
            <person name="de Vries R.P."/>
            <person name="van Kan J.A.L."/>
            <person name="Grigoriev I.V."/>
            <person name="Debets A.J.M."/>
        </authorList>
    </citation>
    <scope>NUCLEOTIDE SEQUENCE [LARGE SCALE GENOMIC DNA]</scope>
    <source>
        <strain evidence="6 7">F11</strain>
    </source>
</reference>
<feature type="domain" description="FAD-dependent oxidoreductase 2 FAD-binding" evidence="5">
    <location>
        <begin position="10"/>
        <end position="497"/>
    </location>
</feature>
<dbReference type="EMBL" id="ML119059">
    <property type="protein sequence ID" value="ROT36489.1"/>
    <property type="molecule type" value="Genomic_DNA"/>
</dbReference>
<dbReference type="Gene3D" id="3.90.700.10">
    <property type="entry name" value="Succinate dehydrogenase/fumarate reductase flavoprotein, catalytic domain"/>
    <property type="match status" value="1"/>
</dbReference>
<keyword evidence="2" id="KW-0285">Flavoprotein</keyword>
<dbReference type="PANTHER" id="PTHR43400:SF10">
    <property type="entry name" value="3-OXOSTEROID 1-DEHYDROGENASE"/>
    <property type="match status" value="1"/>
</dbReference>
<gene>
    <name evidence="6" type="ORF">SODALDRAFT_325818</name>
</gene>
<dbReference type="PANTHER" id="PTHR43400">
    <property type="entry name" value="FUMARATE REDUCTASE"/>
    <property type="match status" value="1"/>
</dbReference>
<dbReference type="InterPro" id="IPR036188">
    <property type="entry name" value="FAD/NAD-bd_sf"/>
</dbReference>
<dbReference type="STRING" id="1314773.A0A3N2PPR1"/>
<dbReference type="Gene3D" id="3.50.50.60">
    <property type="entry name" value="FAD/NAD(P)-binding domain"/>
    <property type="match status" value="2"/>
</dbReference>
<dbReference type="GeneID" id="39578503"/>
<dbReference type="InterPro" id="IPR027477">
    <property type="entry name" value="Succ_DH/fumarate_Rdtase_cat_sf"/>
</dbReference>
<accession>A0A3N2PPR1</accession>
<protein>
    <submittedName>
        <fullName evidence="6">Succinate dehydrogenase/fumarate reductase flavo protein subunit</fullName>
    </submittedName>
</protein>
<comment type="cofactor">
    <cofactor evidence="1">
        <name>FAD</name>
        <dbReference type="ChEBI" id="CHEBI:57692"/>
    </cofactor>
</comment>
<evidence type="ECO:0000313" key="6">
    <source>
        <dbReference type="EMBL" id="ROT36489.1"/>
    </source>
</evidence>
<dbReference type="SUPFAM" id="SSF56425">
    <property type="entry name" value="Succinate dehydrogenase/fumarate reductase flavoprotein, catalytic domain"/>
    <property type="match status" value="1"/>
</dbReference>
<evidence type="ECO:0000256" key="4">
    <source>
        <dbReference type="ARBA" id="ARBA00023002"/>
    </source>
</evidence>
<evidence type="ECO:0000259" key="5">
    <source>
        <dbReference type="Pfam" id="PF00890"/>
    </source>
</evidence>
<evidence type="ECO:0000256" key="1">
    <source>
        <dbReference type="ARBA" id="ARBA00001974"/>
    </source>
</evidence>
<dbReference type="SUPFAM" id="SSF51905">
    <property type="entry name" value="FAD/NAD(P)-binding domain"/>
    <property type="match status" value="1"/>
</dbReference>
<keyword evidence="7" id="KW-1185">Reference proteome</keyword>
<evidence type="ECO:0000313" key="7">
    <source>
        <dbReference type="Proteomes" id="UP000272025"/>
    </source>
</evidence>
<dbReference type="Proteomes" id="UP000272025">
    <property type="component" value="Unassembled WGS sequence"/>
</dbReference>